<feature type="transmembrane region" description="Helical" evidence="14">
    <location>
        <begin position="578"/>
        <end position="597"/>
    </location>
</feature>
<dbReference type="Pfam" id="PF01825">
    <property type="entry name" value="GPS"/>
    <property type="match status" value="1"/>
</dbReference>
<dbReference type="InterPro" id="IPR046338">
    <property type="entry name" value="GAIN_dom_sf"/>
</dbReference>
<feature type="transmembrane region" description="Helical" evidence="14">
    <location>
        <begin position="684"/>
        <end position="711"/>
    </location>
</feature>
<evidence type="ECO:0000256" key="13">
    <source>
        <dbReference type="SAM" id="MobiDB-lite"/>
    </source>
</evidence>
<organism evidence="20 21">
    <name type="scientific">Gnathostoma spinigerum</name>
    <dbReference type="NCBI Taxonomy" id="75299"/>
    <lineage>
        <taxon>Eukaryota</taxon>
        <taxon>Metazoa</taxon>
        <taxon>Ecdysozoa</taxon>
        <taxon>Nematoda</taxon>
        <taxon>Chromadorea</taxon>
        <taxon>Rhabditida</taxon>
        <taxon>Spirurina</taxon>
        <taxon>Gnathostomatomorpha</taxon>
        <taxon>Gnathostomatoidea</taxon>
        <taxon>Gnathostomatidae</taxon>
        <taxon>Gnathostoma</taxon>
    </lineage>
</organism>
<evidence type="ECO:0000256" key="12">
    <source>
        <dbReference type="ARBA" id="ARBA00023224"/>
    </source>
</evidence>
<feature type="domain" description="G-protein coupled receptors family 2 profile 1" evidence="17">
    <location>
        <begin position="187"/>
        <end position="243"/>
    </location>
</feature>
<evidence type="ECO:0000256" key="8">
    <source>
        <dbReference type="ARBA" id="ARBA00023040"/>
    </source>
</evidence>
<evidence type="ECO:0000259" key="18">
    <source>
        <dbReference type="PROSITE" id="PS50228"/>
    </source>
</evidence>
<feature type="signal peptide" evidence="15">
    <location>
        <begin position="1"/>
        <end position="26"/>
    </location>
</feature>
<dbReference type="InterPro" id="IPR048072">
    <property type="entry name" value="7tmB2_latrophilin-like"/>
</dbReference>
<feature type="transmembrane region" description="Helical" evidence="14">
    <location>
        <begin position="761"/>
        <end position="784"/>
    </location>
</feature>
<dbReference type="SUPFAM" id="SSF111418">
    <property type="entry name" value="Hormone receptor domain"/>
    <property type="match status" value="1"/>
</dbReference>
<dbReference type="Gene3D" id="2.60.220.50">
    <property type="match status" value="1"/>
</dbReference>
<dbReference type="PROSITE" id="PS50227">
    <property type="entry name" value="G_PROTEIN_RECEP_F2_3"/>
    <property type="match status" value="1"/>
</dbReference>
<evidence type="ECO:0000256" key="3">
    <source>
        <dbReference type="ARBA" id="ARBA00022475"/>
    </source>
</evidence>
<feature type="domain" description="SUEL-type lectin" evidence="18">
    <location>
        <begin position="43"/>
        <end position="132"/>
    </location>
</feature>
<dbReference type="InterPro" id="IPR017981">
    <property type="entry name" value="GPCR_2-like_7TM"/>
</dbReference>
<evidence type="ECO:0000256" key="11">
    <source>
        <dbReference type="ARBA" id="ARBA00023170"/>
    </source>
</evidence>
<dbReference type="InterPro" id="IPR000832">
    <property type="entry name" value="GPCR_2_secretin-like"/>
</dbReference>
<dbReference type="Gene3D" id="1.20.1070.10">
    <property type="entry name" value="Rhodopsin 7-helix transmembrane proteins"/>
    <property type="match status" value="1"/>
</dbReference>
<dbReference type="PRINTS" id="PR00249">
    <property type="entry name" value="GPCRSECRETIN"/>
</dbReference>
<keyword evidence="7 14" id="KW-1133">Transmembrane helix</keyword>
<evidence type="ECO:0000256" key="7">
    <source>
        <dbReference type="ARBA" id="ARBA00022989"/>
    </source>
</evidence>
<evidence type="ECO:0000256" key="14">
    <source>
        <dbReference type="SAM" id="Phobius"/>
    </source>
</evidence>
<dbReference type="GO" id="GO:0030246">
    <property type="term" value="F:carbohydrate binding"/>
    <property type="evidence" value="ECO:0007669"/>
    <property type="project" value="UniProtKB-KW"/>
</dbReference>
<dbReference type="PANTHER" id="PTHR12011">
    <property type="entry name" value="ADHESION G-PROTEIN COUPLED RECEPTOR"/>
    <property type="match status" value="1"/>
</dbReference>
<comment type="similarity">
    <text evidence="2">Belongs to the G-protein coupled receptor 2 family. LN-TM7 subfamily.</text>
</comment>
<evidence type="ECO:0000256" key="1">
    <source>
        <dbReference type="ARBA" id="ARBA00004651"/>
    </source>
</evidence>
<dbReference type="InterPro" id="IPR001879">
    <property type="entry name" value="GPCR_2_extracellular_dom"/>
</dbReference>
<dbReference type="Pfam" id="PF16489">
    <property type="entry name" value="GAIN"/>
    <property type="match status" value="1"/>
</dbReference>
<feature type="region of interest" description="Disordered" evidence="13">
    <location>
        <begin position="807"/>
        <end position="835"/>
    </location>
</feature>
<dbReference type="InterPro" id="IPR036445">
    <property type="entry name" value="GPCR_2_extracell_dom_sf"/>
</dbReference>
<comment type="caution">
    <text evidence="20">The sequence shown here is derived from an EMBL/GenBank/DDBJ whole genome shotgun (WGS) entry which is preliminary data.</text>
</comment>
<proteinExistence type="inferred from homology"/>
<dbReference type="GO" id="GO:0005886">
    <property type="term" value="C:plasma membrane"/>
    <property type="evidence" value="ECO:0007669"/>
    <property type="project" value="UniProtKB-SubCell"/>
</dbReference>
<evidence type="ECO:0000256" key="15">
    <source>
        <dbReference type="SAM" id="SignalP"/>
    </source>
</evidence>
<feature type="region of interest" description="Disordered" evidence="13">
    <location>
        <begin position="909"/>
        <end position="969"/>
    </location>
</feature>
<keyword evidence="12" id="KW-0807">Transducer</keyword>
<dbReference type="FunFam" id="1.20.1070.10:FF:000200">
    <property type="entry name" value="Adhesion G protein-coupled receptor L3"/>
    <property type="match status" value="1"/>
</dbReference>
<keyword evidence="5 15" id="KW-0732">Signal</keyword>
<feature type="chain" id="PRO_5044855341" evidence="15">
    <location>
        <begin position="27"/>
        <end position="996"/>
    </location>
</feature>
<dbReference type="CDD" id="cd15440">
    <property type="entry name" value="7tmB2_latrophilin-like_invertebrate"/>
    <property type="match status" value="1"/>
</dbReference>
<dbReference type="FunFam" id="2.60.120.740:FF:000001">
    <property type="entry name" value="Adhesion G protein-coupled receptor L2"/>
    <property type="match status" value="1"/>
</dbReference>
<feature type="transmembrane region" description="Helical" evidence="14">
    <location>
        <begin position="732"/>
        <end position="755"/>
    </location>
</feature>
<evidence type="ECO:0000256" key="9">
    <source>
        <dbReference type="ARBA" id="ARBA00023136"/>
    </source>
</evidence>
<keyword evidence="9 14" id="KW-0472">Membrane</keyword>
<feature type="compositionally biased region" description="Basic residues" evidence="13">
    <location>
        <begin position="910"/>
        <end position="920"/>
    </location>
</feature>
<dbReference type="Pfam" id="PF02793">
    <property type="entry name" value="HRM"/>
    <property type="match status" value="1"/>
</dbReference>
<dbReference type="Pfam" id="PF02140">
    <property type="entry name" value="SUEL_Lectin"/>
    <property type="match status" value="1"/>
</dbReference>
<feature type="domain" description="GAIN-B" evidence="16">
    <location>
        <begin position="372"/>
        <end position="531"/>
    </location>
</feature>
<evidence type="ECO:0000256" key="4">
    <source>
        <dbReference type="ARBA" id="ARBA00022692"/>
    </source>
</evidence>
<dbReference type="InterPro" id="IPR000922">
    <property type="entry name" value="Lectin_gal-bd_dom"/>
</dbReference>
<sequence>MRKRVMSLNLLSFLLFFLVICTNGQASSTDDRGETEEIKQVIVCEGGQANFSCPEGTFIAIRLANYGRFTISQCNPTFNTELSTTCQNDKTLSILQLTCNGQNECEFPVNNDYLGDPCPGTSKYLDLEYECTSNSERRITTTTTSITTTSSSPLRRRPMTTAVEAHSIQQSLTSFTGRPIDKGRGKYCAAKFHRDIEWPMTEAGRVARMSCPIGSDGHAEWDCDRTGNWSSGGPDLSRCISSWTQRLREDAQQLEDPVERLETLREIQQMTRKEPLLGGDLIALSFAISASVSTEMDSYNVDSFTELVVESVNNMAKESQSAAWDDLNIVKSRKVADTLMASVDKVALSASVLTAADTTKTIIKPTIELEISNIRVHEYVTFPSMSLYKNTYDTVEVPREALTLRNDATDHAKVVYVTYSAMGSHIEPEPILESNNELVRRIVASNVVSASVIGDDDKIHMIHRLQQPVIIAFHTKTWANLSKPTCVWWNRTQLGWSSSGCRVHKTNRSHTICHCDHLTHFAVLMDIRSNEIPIEHEVTLTFVTYVGCTLSIVCLFLSLFAFHCFGTSGGDRICIHKNLCFSLLIAESVFLLGIWRTEDQLSCSVIATILHYSFLCAFAWMLLEGFELYYMLVEVFQTRDSKRLYLYAFGYGFPGLIVALTFWYDKTSYGTVQYCWMKADSAFVLFFIGPVAVVLFLNCVFLFMTLIIVCRHSNVGYAPCKQDKDTINSVRNWLKGAVALAILLGLTWTLGLLWIDEQSILLAYAFTVLNSLQGLFIFLFHVVFNDRMNKDYQKWVKRNPWLPDCMRTRDSTSQPSPPYPPTSSATVRGFSSNSSTASDLLYPSSATEKYPQAMTAIIDSRYSNSVQMLLARQGFANNGPYDYASIAYGDVFDPHSPHNPYFSPIQFQAHRSHSHRHSSSHYRPPPNFPPPPPPQAIFESFGSPRPHNSTLTKLSDDSAYSDGSSNAHDNAEFGYNPGMILRMDLTKNPPVFVQGL</sequence>
<evidence type="ECO:0000256" key="10">
    <source>
        <dbReference type="ARBA" id="ARBA00023157"/>
    </source>
</evidence>
<dbReference type="InterPro" id="IPR043159">
    <property type="entry name" value="Lectin_gal-bd_sf"/>
</dbReference>
<feature type="domain" description="G-protein coupled receptors family 2 profile 2" evidence="19">
    <location>
        <begin position="540"/>
        <end position="785"/>
    </location>
</feature>
<feature type="transmembrane region" description="Helical" evidence="14">
    <location>
        <begin position="609"/>
        <end position="632"/>
    </location>
</feature>
<feature type="compositionally biased region" description="Pro residues" evidence="13">
    <location>
        <begin position="923"/>
        <end position="935"/>
    </location>
</feature>
<dbReference type="Gene3D" id="2.60.120.740">
    <property type="match status" value="1"/>
</dbReference>
<keyword evidence="8" id="KW-0297">G-protein coupled receptor</keyword>
<feature type="transmembrane region" description="Helical" evidence="14">
    <location>
        <begin position="644"/>
        <end position="664"/>
    </location>
</feature>
<dbReference type="InterPro" id="IPR000203">
    <property type="entry name" value="GPS"/>
</dbReference>
<dbReference type="Gene3D" id="4.10.1240.10">
    <property type="entry name" value="GPCR, family 2, extracellular hormone receptor domain"/>
    <property type="match status" value="1"/>
</dbReference>
<name>A0ABD6E149_9BILA</name>
<dbReference type="SMART" id="SM00303">
    <property type="entry name" value="GPS"/>
    <property type="match status" value="1"/>
</dbReference>
<comment type="subcellular location">
    <subcellularLocation>
        <location evidence="1">Cell membrane</location>
        <topology evidence="1">Multi-pass membrane protein</topology>
    </subcellularLocation>
</comment>
<feature type="transmembrane region" description="Helical" evidence="14">
    <location>
        <begin position="542"/>
        <end position="566"/>
    </location>
</feature>
<keyword evidence="3" id="KW-1003">Cell membrane</keyword>
<dbReference type="InterPro" id="IPR032471">
    <property type="entry name" value="AGRL2-4_GAIN_subdom_A"/>
</dbReference>
<dbReference type="GO" id="GO:0004930">
    <property type="term" value="F:G protein-coupled receptor activity"/>
    <property type="evidence" value="ECO:0007669"/>
    <property type="project" value="UniProtKB-KW"/>
</dbReference>
<dbReference type="InterPro" id="IPR057244">
    <property type="entry name" value="GAIN_B"/>
</dbReference>
<reference evidence="20 21" key="1">
    <citation type="submission" date="2024-08" db="EMBL/GenBank/DDBJ databases">
        <title>Gnathostoma spinigerum genome.</title>
        <authorList>
            <person name="Gonzalez-Bertolin B."/>
            <person name="Monzon S."/>
            <person name="Zaballos A."/>
            <person name="Jimenez P."/>
            <person name="Dekumyoy P."/>
            <person name="Varona S."/>
            <person name="Cuesta I."/>
            <person name="Sumanam S."/>
            <person name="Adisakwattana P."/>
            <person name="Gasser R.B."/>
            <person name="Hernandez-Gonzalez A."/>
            <person name="Young N.D."/>
            <person name="Perteguer M.J."/>
        </authorList>
    </citation>
    <scope>NUCLEOTIDE SEQUENCE [LARGE SCALE GENOMIC DNA]</scope>
    <source>
        <strain evidence="20">AL3</strain>
        <tissue evidence="20">Liver</tissue>
    </source>
</reference>
<evidence type="ECO:0000313" key="20">
    <source>
        <dbReference type="EMBL" id="MFH4973304.1"/>
    </source>
</evidence>
<dbReference type="PROSITE" id="PS50261">
    <property type="entry name" value="G_PROTEIN_RECEP_F2_4"/>
    <property type="match status" value="1"/>
</dbReference>
<gene>
    <name evidence="20" type="ORF">AB6A40_000013</name>
</gene>
<protein>
    <submittedName>
        <fullName evidence="20">Uncharacterized protein</fullName>
    </submittedName>
</protein>
<dbReference type="AlphaFoldDB" id="A0ABD6E149"/>
<keyword evidence="6" id="KW-0430">Lectin</keyword>
<dbReference type="PROSITE" id="PS50221">
    <property type="entry name" value="GAIN_B"/>
    <property type="match status" value="1"/>
</dbReference>
<accession>A0ABD6E149</accession>
<keyword evidence="11" id="KW-0675">Receptor</keyword>
<evidence type="ECO:0000256" key="6">
    <source>
        <dbReference type="ARBA" id="ARBA00022734"/>
    </source>
</evidence>
<dbReference type="Pfam" id="PF00002">
    <property type="entry name" value="7tm_2"/>
    <property type="match status" value="1"/>
</dbReference>
<dbReference type="PROSITE" id="PS50228">
    <property type="entry name" value="SUEL_LECTIN"/>
    <property type="match status" value="1"/>
</dbReference>
<evidence type="ECO:0000256" key="2">
    <source>
        <dbReference type="ARBA" id="ARBA00010933"/>
    </source>
</evidence>
<feature type="compositionally biased region" description="Polar residues" evidence="13">
    <location>
        <begin position="825"/>
        <end position="835"/>
    </location>
</feature>
<evidence type="ECO:0000256" key="5">
    <source>
        <dbReference type="ARBA" id="ARBA00022729"/>
    </source>
</evidence>
<evidence type="ECO:0000259" key="19">
    <source>
        <dbReference type="PROSITE" id="PS50261"/>
    </source>
</evidence>
<dbReference type="SMART" id="SM00008">
    <property type="entry name" value="HormR"/>
    <property type="match status" value="1"/>
</dbReference>
<keyword evidence="10" id="KW-1015">Disulfide bond</keyword>
<dbReference type="CDD" id="cd22839">
    <property type="entry name" value="Gal_Rha_Lectin_LAT1"/>
    <property type="match status" value="1"/>
</dbReference>
<evidence type="ECO:0000259" key="16">
    <source>
        <dbReference type="PROSITE" id="PS50221"/>
    </source>
</evidence>
<evidence type="ECO:0000259" key="17">
    <source>
        <dbReference type="PROSITE" id="PS50227"/>
    </source>
</evidence>
<keyword evidence="21" id="KW-1185">Reference proteome</keyword>
<dbReference type="Proteomes" id="UP001608902">
    <property type="component" value="Unassembled WGS sequence"/>
</dbReference>
<dbReference type="PANTHER" id="PTHR12011:SF467">
    <property type="entry name" value="LATROPHILIN-LIKE PROTEIN 1"/>
    <property type="match status" value="1"/>
</dbReference>
<keyword evidence="4 14" id="KW-0812">Transmembrane</keyword>
<dbReference type="EMBL" id="JBGFUD010000002">
    <property type="protein sequence ID" value="MFH4973304.1"/>
    <property type="molecule type" value="Genomic_DNA"/>
</dbReference>
<evidence type="ECO:0000313" key="21">
    <source>
        <dbReference type="Proteomes" id="UP001608902"/>
    </source>
</evidence>